<dbReference type="InterPro" id="IPR027417">
    <property type="entry name" value="P-loop_NTPase"/>
</dbReference>
<feature type="non-terminal residue" evidence="4">
    <location>
        <position position="1"/>
    </location>
</feature>
<sequence length="1070" mass="122576">VMAAGGDVIVLEAGYIQCLWLARMDEMSFLAPRILNAALYIQRKYGNTETRFGISLRNRIGISCGDIKCFFVGCKMVHFVLIGDAVSDSFYAASQCGSSEVVISREFWKAIIQVEDYKYQTLPDEYVTIYSVDKNSDESADSETFEIKLSSSAQTLRVAGNLCEYTDENPSDKSVPKMKCIGRKDEKKDIVKLLTELKDKVMELEDKLVPLFLIAGKMGMGKSTLFKWTMGKADDTGFTLLSQVENFSFEESFENAWKIIQDILQKSGNDSEESILNLVGKKQNEFPLHKLNDRLNTEFQQVMALYGEEDIRRLLITLIIKASKAKPILIGIDNLEHVGTETWLFLQELLLIRAAVVVATVTDEYNPSVPFVRSLMKQQFNSIVMRPLDEEELGLLSCVVLNVKAINREFLPFFQKFSEGNALRMEEILMIPPLQKHFAILPASNVSKKNLDSKFLFNKDVSSKFVCDIVDSDEMEKLQIPAHLLDVVRDHTTGLNPEEQMLIRKCALLGNNFGLFVLEAVCPEYPTAELRYKIRNLLKKNLLKLQCQHLGITEKRGRETITLREIPTEFCIHPIRFYCDYLKKSVLNVMPESQRQRLNLYLADLLMTTPRCDSCKNEWQKRRHSSLPAVSRHFHVPWVDMRMCQCLELKTHFALQVEYHLEKGNGLIGDRIDMLLEAAEFGVLTRSPNMVDRILIKTKRLLVEGGLSAQIEIDPTTVAIVRLKSQVNLLYGKNNEAMREIKHALLLLNVLFPSDIERKVNRQIWTDHPLAPEFMKCLHVGCLILKVLGIYDVAYKAGKYHLKLLAKRGYSFIDIVRSKSLLLSVVWKTKPSRKRERQSTKLGNEIRQLCFKRLTEYPVVELVELKAIISAFKAVLNMLFEKAELQAAEELGKKVFQLLVLVKHEKDLTRILSILARIYFFQHNDDKCFEMINQLEDAFQQCADPVADAIYFSTLVLALRFTNYRGIWQDKIDICSEYALRTPAVPTHPKFKDKVFCLCANMCMWSCQHNLLDASGIWGNRATNLLQTVRMDNYWTLMGSLCLITTDIERIKEFRHLHGAGIVTNQAEFN</sequence>
<evidence type="ECO:0000256" key="3">
    <source>
        <dbReference type="ARBA" id="ARBA00023239"/>
    </source>
</evidence>
<dbReference type="EMBL" id="BGPR01008108">
    <property type="protein sequence ID" value="GBN31620.1"/>
    <property type="molecule type" value="Genomic_DNA"/>
</dbReference>
<dbReference type="PANTHER" id="PTHR16305">
    <property type="entry name" value="TESTICULAR SOLUBLE ADENYLYL CYCLASE"/>
    <property type="match status" value="1"/>
</dbReference>
<dbReference type="OrthoDB" id="6436824at2759"/>
<evidence type="ECO:0000313" key="5">
    <source>
        <dbReference type="Proteomes" id="UP000499080"/>
    </source>
</evidence>
<evidence type="ECO:0008006" key="6">
    <source>
        <dbReference type="Google" id="ProtNLM"/>
    </source>
</evidence>
<dbReference type="AlphaFoldDB" id="A0A4Y2MZ43"/>
<dbReference type="GO" id="GO:0004016">
    <property type="term" value="F:adenylate cyclase activity"/>
    <property type="evidence" value="ECO:0007669"/>
    <property type="project" value="TreeGrafter"/>
</dbReference>
<keyword evidence="2" id="KW-0067">ATP-binding</keyword>
<protein>
    <recommendedName>
        <fullName evidence="6">Adenylate cyclase type 10</fullName>
    </recommendedName>
</protein>
<name>A0A4Y2MZ43_ARAVE</name>
<dbReference type="Gene3D" id="3.30.70.1230">
    <property type="entry name" value="Nucleotide cyclase"/>
    <property type="match status" value="1"/>
</dbReference>
<proteinExistence type="predicted"/>
<evidence type="ECO:0000313" key="4">
    <source>
        <dbReference type="EMBL" id="GBN31620.1"/>
    </source>
</evidence>
<evidence type="ECO:0000256" key="2">
    <source>
        <dbReference type="ARBA" id="ARBA00022840"/>
    </source>
</evidence>
<keyword evidence="3" id="KW-0456">Lyase</keyword>
<dbReference type="GO" id="GO:0005524">
    <property type="term" value="F:ATP binding"/>
    <property type="evidence" value="ECO:0007669"/>
    <property type="project" value="UniProtKB-KW"/>
</dbReference>
<dbReference type="InterPro" id="IPR029787">
    <property type="entry name" value="Nucleotide_cyclase"/>
</dbReference>
<gene>
    <name evidence="4" type="ORF">AVEN_19619_1</name>
</gene>
<comment type="caution">
    <text evidence="4">The sequence shown here is derived from an EMBL/GenBank/DDBJ whole genome shotgun (WGS) entry which is preliminary data.</text>
</comment>
<evidence type="ECO:0000256" key="1">
    <source>
        <dbReference type="ARBA" id="ARBA00022741"/>
    </source>
</evidence>
<keyword evidence="1" id="KW-0547">Nucleotide-binding</keyword>
<dbReference type="Proteomes" id="UP000499080">
    <property type="component" value="Unassembled WGS sequence"/>
</dbReference>
<dbReference type="SUPFAM" id="SSF52540">
    <property type="entry name" value="P-loop containing nucleoside triphosphate hydrolases"/>
    <property type="match status" value="1"/>
</dbReference>
<accession>A0A4Y2MZ43</accession>
<dbReference type="GO" id="GO:0005737">
    <property type="term" value="C:cytoplasm"/>
    <property type="evidence" value="ECO:0007669"/>
    <property type="project" value="TreeGrafter"/>
</dbReference>
<dbReference type="PANTHER" id="PTHR16305:SF28">
    <property type="entry name" value="GUANYLATE CYCLASE DOMAIN-CONTAINING PROTEIN"/>
    <property type="match status" value="1"/>
</dbReference>
<reference evidence="4 5" key="1">
    <citation type="journal article" date="2019" name="Sci. Rep.">
        <title>Orb-weaving spider Araneus ventricosus genome elucidates the spidroin gene catalogue.</title>
        <authorList>
            <person name="Kono N."/>
            <person name="Nakamura H."/>
            <person name="Ohtoshi R."/>
            <person name="Moran D.A.P."/>
            <person name="Shinohara A."/>
            <person name="Yoshida Y."/>
            <person name="Fujiwara M."/>
            <person name="Mori M."/>
            <person name="Tomita M."/>
            <person name="Arakawa K."/>
        </authorList>
    </citation>
    <scope>NUCLEOTIDE SEQUENCE [LARGE SCALE GENOMIC DNA]</scope>
</reference>
<dbReference type="SUPFAM" id="SSF55073">
    <property type="entry name" value="Nucleotide cyclase"/>
    <property type="match status" value="1"/>
</dbReference>
<organism evidence="4 5">
    <name type="scientific">Araneus ventricosus</name>
    <name type="common">Orbweaver spider</name>
    <name type="synonym">Epeira ventricosa</name>
    <dbReference type="NCBI Taxonomy" id="182803"/>
    <lineage>
        <taxon>Eukaryota</taxon>
        <taxon>Metazoa</taxon>
        <taxon>Ecdysozoa</taxon>
        <taxon>Arthropoda</taxon>
        <taxon>Chelicerata</taxon>
        <taxon>Arachnida</taxon>
        <taxon>Araneae</taxon>
        <taxon>Araneomorphae</taxon>
        <taxon>Entelegynae</taxon>
        <taxon>Araneoidea</taxon>
        <taxon>Araneidae</taxon>
        <taxon>Araneus</taxon>
    </lineage>
</organism>
<keyword evidence="5" id="KW-1185">Reference proteome</keyword>